<evidence type="ECO:0000256" key="6">
    <source>
        <dbReference type="ARBA" id="ARBA00038307"/>
    </source>
</evidence>
<protein>
    <recommendedName>
        <fullName evidence="9">Molybdate/tungstate import ATP-binding protein WtpC</fullName>
        <ecNumber evidence="8">7.3.2.6</ecNumber>
    </recommendedName>
</protein>
<sequence length="247" mass="28354">MALEIRNVKKSFGDLKVLDGVSFEVEKGEFACIVGESGCGKTTLLKIVAGLVKADEGEVLYDGRELKTEDIAFVFQDDRLLPWRTALENVMFSLEMRMRELDKKRREEIAKSFLELVGLKGFENYYPHQLSGGMRQRVGICRALAVNPKVLLMDEPFASLDAQTRNRMQLELLRIWERERKTILFVTHSVDEAVFLADKVVVLSPRPTKVLKVLEINLERPRDRTSPEFIGYRREIINFLQGSSFLI</sequence>
<evidence type="ECO:0000259" key="12">
    <source>
        <dbReference type="PROSITE" id="PS50893"/>
    </source>
</evidence>
<evidence type="ECO:0000256" key="8">
    <source>
        <dbReference type="ARBA" id="ARBA00039025"/>
    </source>
</evidence>
<dbReference type="InterPro" id="IPR017871">
    <property type="entry name" value="ABC_transporter-like_CS"/>
</dbReference>
<dbReference type="RefSeq" id="WP_012966235.1">
    <property type="nucleotide sequence ID" value="NC_013849.1"/>
</dbReference>
<comment type="function">
    <text evidence="11">Part of the ABC transporter complex WtpABC involved in molybdate/tungstate import. Responsible for energy coupling to the transport system.</text>
</comment>
<evidence type="ECO:0000256" key="9">
    <source>
        <dbReference type="ARBA" id="ARBA00041133"/>
    </source>
</evidence>
<dbReference type="PANTHER" id="PTHR42788:SF13">
    <property type="entry name" value="ALIPHATIC SULFONATES IMPORT ATP-BINDING PROTEIN SSUB"/>
    <property type="match status" value="1"/>
</dbReference>
<dbReference type="eggNOG" id="arCOG00193">
    <property type="taxonomic scope" value="Archaea"/>
</dbReference>
<dbReference type="EMBL" id="CP001899">
    <property type="protein sequence ID" value="ADC65896.1"/>
    <property type="molecule type" value="Genomic_DNA"/>
</dbReference>
<evidence type="ECO:0000256" key="5">
    <source>
        <dbReference type="ARBA" id="ARBA00022840"/>
    </source>
</evidence>
<evidence type="ECO:0000313" key="14">
    <source>
        <dbReference type="Proteomes" id="UP000002613"/>
    </source>
</evidence>
<proteinExistence type="inferred from homology"/>
<dbReference type="EC" id="7.3.2.6" evidence="8"/>
<dbReference type="GO" id="GO:0005886">
    <property type="term" value="C:plasma membrane"/>
    <property type="evidence" value="ECO:0007669"/>
    <property type="project" value="UniProtKB-SubCell"/>
</dbReference>
<dbReference type="STRING" id="589924.Ferp_1752"/>
<dbReference type="AlphaFoldDB" id="D3RZI3"/>
<dbReference type="SUPFAM" id="SSF52540">
    <property type="entry name" value="P-loop containing nucleoside triphosphate hydrolases"/>
    <property type="match status" value="1"/>
</dbReference>
<dbReference type="Gene3D" id="3.40.50.300">
    <property type="entry name" value="P-loop containing nucleotide triphosphate hydrolases"/>
    <property type="match status" value="1"/>
</dbReference>
<accession>D3RZI3</accession>
<dbReference type="Proteomes" id="UP000002613">
    <property type="component" value="Chromosome"/>
</dbReference>
<name>D3RZI3_FERPA</name>
<evidence type="ECO:0000313" key="13">
    <source>
        <dbReference type="EMBL" id="ADC65896.1"/>
    </source>
</evidence>
<evidence type="ECO:0000256" key="3">
    <source>
        <dbReference type="ARBA" id="ARBA00022505"/>
    </source>
</evidence>
<keyword evidence="2" id="KW-0813">Transport</keyword>
<keyword evidence="5" id="KW-0067">ATP-binding</keyword>
<comment type="subunit">
    <text evidence="7">The complex is composed of two ATP-binding proteins (WtpC), two transmembrane proteins (WtpB) and a solute-binding protein (WtpA).</text>
</comment>
<dbReference type="FunFam" id="3.40.50.300:FF:000425">
    <property type="entry name" value="Probable ABC transporter, ATP-binding subunit"/>
    <property type="match status" value="1"/>
</dbReference>
<evidence type="ECO:0000256" key="2">
    <source>
        <dbReference type="ARBA" id="ARBA00022448"/>
    </source>
</evidence>
<gene>
    <name evidence="13" type="ordered locus">Ferp_1752</name>
</gene>
<evidence type="ECO:0000256" key="4">
    <source>
        <dbReference type="ARBA" id="ARBA00022741"/>
    </source>
</evidence>
<dbReference type="PROSITE" id="PS50893">
    <property type="entry name" value="ABC_TRANSPORTER_2"/>
    <property type="match status" value="1"/>
</dbReference>
<organism evidence="13 14">
    <name type="scientific">Ferroglobus placidus (strain DSM 10642 / AEDII12DO)</name>
    <dbReference type="NCBI Taxonomy" id="589924"/>
    <lineage>
        <taxon>Archaea</taxon>
        <taxon>Methanobacteriati</taxon>
        <taxon>Methanobacteriota</taxon>
        <taxon>Archaeoglobi</taxon>
        <taxon>Archaeoglobales</taxon>
        <taxon>Archaeoglobaceae</taxon>
        <taxon>Ferroglobus</taxon>
    </lineage>
</organism>
<dbReference type="GeneID" id="8779279"/>
<reference evidence="14" key="1">
    <citation type="submission" date="2010-02" db="EMBL/GenBank/DDBJ databases">
        <title>Complete sequence of Ferroglobus placidus DSM 10642.</title>
        <authorList>
            <consortium name="US DOE Joint Genome Institute"/>
            <person name="Lucas S."/>
            <person name="Copeland A."/>
            <person name="Lapidus A."/>
            <person name="Cheng J.-F."/>
            <person name="Bruce D."/>
            <person name="Goodwin L."/>
            <person name="Pitluck S."/>
            <person name="Saunders E."/>
            <person name="Brettin T."/>
            <person name="Detter J.C."/>
            <person name="Han C."/>
            <person name="Tapia R."/>
            <person name="Larimer F."/>
            <person name="Land M."/>
            <person name="Hauser L."/>
            <person name="Kyrpides N."/>
            <person name="Ivanova N."/>
            <person name="Holmes D."/>
            <person name="Lovley D."/>
            <person name="Kyrpides N."/>
            <person name="Anderson I.J."/>
            <person name="Woyke T."/>
        </authorList>
    </citation>
    <scope>NUCLEOTIDE SEQUENCE [LARGE SCALE GENOMIC DNA]</scope>
    <source>
        <strain evidence="14">DSM 10642 / AEDII12DO</strain>
    </source>
</reference>
<dbReference type="InterPro" id="IPR027417">
    <property type="entry name" value="P-loop_NTPase"/>
</dbReference>
<keyword evidence="3" id="KW-0500">Molybdenum</keyword>
<dbReference type="OrthoDB" id="10909at2157"/>
<dbReference type="InterPro" id="IPR003439">
    <property type="entry name" value="ABC_transporter-like_ATP-bd"/>
</dbReference>
<dbReference type="CDD" id="cd03293">
    <property type="entry name" value="ABC_NrtD_SsuB_transporters"/>
    <property type="match status" value="1"/>
</dbReference>
<comment type="catalytic activity">
    <reaction evidence="10">
        <text>tungstate(in) + ATP + H2O = tungstate(out) + ADP + phosphate + H(+)</text>
        <dbReference type="Rhea" id="RHEA:35027"/>
        <dbReference type="ChEBI" id="CHEBI:15377"/>
        <dbReference type="ChEBI" id="CHEBI:15378"/>
        <dbReference type="ChEBI" id="CHEBI:30616"/>
        <dbReference type="ChEBI" id="CHEBI:43474"/>
        <dbReference type="ChEBI" id="CHEBI:46502"/>
        <dbReference type="ChEBI" id="CHEBI:456216"/>
        <dbReference type="EC" id="7.3.2.6"/>
    </reaction>
</comment>
<keyword evidence="4" id="KW-0547">Nucleotide-binding</keyword>
<dbReference type="PANTHER" id="PTHR42788">
    <property type="entry name" value="TAURINE IMPORT ATP-BINDING PROTEIN-RELATED"/>
    <property type="match status" value="1"/>
</dbReference>
<evidence type="ECO:0000256" key="11">
    <source>
        <dbReference type="ARBA" id="ARBA00057369"/>
    </source>
</evidence>
<comment type="subcellular location">
    <subcellularLocation>
        <location evidence="1">Cell membrane</location>
    </subcellularLocation>
</comment>
<dbReference type="Pfam" id="PF00005">
    <property type="entry name" value="ABC_tran"/>
    <property type="match status" value="1"/>
</dbReference>
<dbReference type="GO" id="GO:0005524">
    <property type="term" value="F:ATP binding"/>
    <property type="evidence" value="ECO:0007669"/>
    <property type="project" value="UniProtKB-KW"/>
</dbReference>
<reference evidence="13 14" key="2">
    <citation type="journal article" date="2011" name="Stand. Genomic Sci.">
        <title>Complete genome sequence of Ferroglobus placidus AEDII12DO.</title>
        <authorList>
            <person name="Anderson I."/>
            <person name="Risso C."/>
            <person name="Holmes D."/>
            <person name="Lucas S."/>
            <person name="Copeland A."/>
            <person name="Lapidus A."/>
            <person name="Cheng J.F."/>
            <person name="Bruce D."/>
            <person name="Goodwin L."/>
            <person name="Pitluck S."/>
            <person name="Saunders E."/>
            <person name="Brettin T."/>
            <person name="Detter J.C."/>
            <person name="Han C."/>
            <person name="Tapia R."/>
            <person name="Larimer F."/>
            <person name="Land M."/>
            <person name="Hauser L."/>
            <person name="Woyke T."/>
            <person name="Lovley D."/>
            <person name="Kyrpides N."/>
            <person name="Ivanova N."/>
        </authorList>
    </citation>
    <scope>NUCLEOTIDE SEQUENCE [LARGE SCALE GENOMIC DNA]</scope>
    <source>
        <strain evidence="14">DSM 10642 / AEDII12DO</strain>
    </source>
</reference>
<evidence type="ECO:0000256" key="7">
    <source>
        <dbReference type="ARBA" id="ARBA00038781"/>
    </source>
</evidence>
<keyword evidence="14" id="KW-1185">Reference proteome</keyword>
<evidence type="ECO:0000256" key="10">
    <source>
        <dbReference type="ARBA" id="ARBA00047936"/>
    </source>
</evidence>
<evidence type="ECO:0000256" key="1">
    <source>
        <dbReference type="ARBA" id="ARBA00004236"/>
    </source>
</evidence>
<dbReference type="KEGG" id="fpl:Ferp_1752"/>
<dbReference type="InterPro" id="IPR050166">
    <property type="entry name" value="ABC_transporter_ATP-bind"/>
</dbReference>
<dbReference type="PROSITE" id="PS00211">
    <property type="entry name" value="ABC_TRANSPORTER_1"/>
    <property type="match status" value="1"/>
</dbReference>
<comment type="similarity">
    <text evidence="6">Belongs to the ABC transporter superfamily. Sulfate/tungstate importer (TC 3.A.1.6) family.</text>
</comment>
<dbReference type="PaxDb" id="589924-Ferp_1752"/>
<feature type="domain" description="ABC transporter" evidence="12">
    <location>
        <begin position="3"/>
        <end position="230"/>
    </location>
</feature>
<dbReference type="InterPro" id="IPR003593">
    <property type="entry name" value="AAA+_ATPase"/>
</dbReference>
<dbReference type="HOGENOM" id="CLU_000604_1_22_2"/>
<dbReference type="GO" id="GO:1901238">
    <property type="term" value="F:ABC-type tungstate transporter activity"/>
    <property type="evidence" value="ECO:0007669"/>
    <property type="project" value="UniProtKB-EC"/>
</dbReference>
<dbReference type="GO" id="GO:0016887">
    <property type="term" value="F:ATP hydrolysis activity"/>
    <property type="evidence" value="ECO:0007669"/>
    <property type="project" value="InterPro"/>
</dbReference>
<dbReference type="SMART" id="SM00382">
    <property type="entry name" value="AAA"/>
    <property type="match status" value="1"/>
</dbReference>